<evidence type="ECO:0000313" key="2">
    <source>
        <dbReference type="EMBL" id="ROL48568.1"/>
    </source>
</evidence>
<reference evidence="2 3" key="1">
    <citation type="submission" date="2018-10" db="EMBL/GenBank/DDBJ databases">
        <title>Genome assembly for a Yunnan-Guizhou Plateau 3E fish, Anabarilius grahami (Regan), and its evolutionary and genetic applications.</title>
        <authorList>
            <person name="Jiang W."/>
        </authorList>
    </citation>
    <scope>NUCLEOTIDE SEQUENCE [LARGE SCALE GENOMIC DNA]</scope>
    <source>
        <strain evidence="2">AG-KIZ</strain>
        <tissue evidence="2">Muscle</tissue>
    </source>
</reference>
<dbReference type="AlphaFoldDB" id="A0A3N0YS92"/>
<accession>A0A3N0YS92</accession>
<proteinExistence type="predicted"/>
<keyword evidence="3" id="KW-1185">Reference proteome</keyword>
<comment type="caution">
    <text evidence="2">The sequence shown here is derived from an EMBL/GenBank/DDBJ whole genome shotgun (WGS) entry which is preliminary data.</text>
</comment>
<dbReference type="Proteomes" id="UP000281406">
    <property type="component" value="Unassembled WGS sequence"/>
</dbReference>
<gene>
    <name evidence="2" type="ORF">DPX16_12184</name>
</gene>
<protein>
    <submittedName>
        <fullName evidence="2">Uncharacterized protein</fullName>
    </submittedName>
</protein>
<name>A0A3N0YS92_ANAGA</name>
<dbReference type="EMBL" id="RJVU01029436">
    <property type="protein sequence ID" value="ROL48568.1"/>
    <property type="molecule type" value="Genomic_DNA"/>
</dbReference>
<evidence type="ECO:0000313" key="3">
    <source>
        <dbReference type="Proteomes" id="UP000281406"/>
    </source>
</evidence>
<organism evidence="2 3">
    <name type="scientific">Anabarilius grahami</name>
    <name type="common">Kanglang fish</name>
    <name type="synonym">Barilius grahami</name>
    <dbReference type="NCBI Taxonomy" id="495550"/>
    <lineage>
        <taxon>Eukaryota</taxon>
        <taxon>Metazoa</taxon>
        <taxon>Chordata</taxon>
        <taxon>Craniata</taxon>
        <taxon>Vertebrata</taxon>
        <taxon>Euteleostomi</taxon>
        <taxon>Actinopterygii</taxon>
        <taxon>Neopterygii</taxon>
        <taxon>Teleostei</taxon>
        <taxon>Ostariophysi</taxon>
        <taxon>Cypriniformes</taxon>
        <taxon>Xenocyprididae</taxon>
        <taxon>Xenocypridinae</taxon>
        <taxon>Xenocypridinae incertae sedis</taxon>
        <taxon>Anabarilius</taxon>
    </lineage>
</organism>
<evidence type="ECO:0000256" key="1">
    <source>
        <dbReference type="SAM" id="MobiDB-lite"/>
    </source>
</evidence>
<sequence>MTVIGTDPQQRPRAPDMSSTQIPMASFDSSSPYAWVFLEVTVHFEHMDECQEVIGPPPTGCMQRHDCTFPSKDEERTLQTLQ</sequence>
<feature type="region of interest" description="Disordered" evidence="1">
    <location>
        <begin position="1"/>
        <end position="25"/>
    </location>
</feature>